<dbReference type="EMBL" id="BOQN01000058">
    <property type="protein sequence ID" value="GIM92610.1"/>
    <property type="molecule type" value="Genomic_DNA"/>
</dbReference>
<comment type="caution">
    <text evidence="4">The sequence shown here is derived from an EMBL/GenBank/DDBJ whole genome shotgun (WGS) entry which is preliminary data.</text>
</comment>
<gene>
    <name evidence="4" type="ORF">Ato02nite_044030</name>
</gene>
<reference evidence="4 5" key="1">
    <citation type="submission" date="2021-03" db="EMBL/GenBank/DDBJ databases">
        <title>Whole genome shotgun sequence of Actinoplanes toevensis NBRC 105298.</title>
        <authorList>
            <person name="Komaki H."/>
            <person name="Tamura T."/>
        </authorList>
    </citation>
    <scope>NUCLEOTIDE SEQUENCE [LARGE SCALE GENOMIC DNA]</scope>
    <source>
        <strain evidence="4 5">NBRC 105298</strain>
    </source>
</reference>
<evidence type="ECO:0000313" key="5">
    <source>
        <dbReference type="Proteomes" id="UP000677082"/>
    </source>
</evidence>
<accession>A0A919TBP0</accession>
<dbReference type="PANTHER" id="PTHR43747">
    <property type="entry name" value="FAD-BINDING PROTEIN"/>
    <property type="match status" value="1"/>
</dbReference>
<dbReference type="Gene3D" id="3.50.50.60">
    <property type="entry name" value="FAD/NAD(P)-binding domain"/>
    <property type="match status" value="1"/>
</dbReference>
<name>A0A919TBP0_9ACTN</name>
<sequence>MTESYDVIVAGGGPAGSTTAGLLARQGLSVLLLEKEKFPRYHIGESLITGCVGVLEELGIRERVEDLGFIRKRGGSLVWGKKGRWSFTFAEGEPEFPYAFNVRRADYDALLLTRARELGVTVIEETTVKSVIEHDGRVTGLRYVTRGGTETEADARFVVDASGQSRVVGRALSEVNWHENLRNLAVWAYYQDCAPLTGEEEGNIFIEHVPDGWFWYIPLYDGTHSVGYVSSVKAAGEAGTDLNQLFERKVAESTHLKAMLTGPRVGAFRSARDWSYASEKFAGPGWVLVGDAAAFVDPLFSTGVTLAMLAGSATAKLIVALLADPAHEAQLLERYEESYKRFLADIISFVTFFYDAGLDREAYYEYAQALIDPAKLFFPRKDFITLISGLNSLQPIFDLGLTPAR</sequence>
<dbReference type="PANTHER" id="PTHR43747:SF5">
    <property type="entry name" value="FAD-BINDING DOMAIN-CONTAINING PROTEIN"/>
    <property type="match status" value="1"/>
</dbReference>
<dbReference type="InterPro" id="IPR050816">
    <property type="entry name" value="Flavin-dep_Halogenase_NPB"/>
</dbReference>
<comment type="similarity">
    <text evidence="3">Belongs to the flavin-dependent halogenase family. Bacterial tryptophan halogenase subfamily.</text>
</comment>
<keyword evidence="2" id="KW-0503">Monooxygenase</keyword>
<dbReference type="PRINTS" id="PR00420">
    <property type="entry name" value="RNGMNOXGNASE"/>
</dbReference>
<proteinExistence type="inferred from homology"/>
<evidence type="ECO:0000256" key="1">
    <source>
        <dbReference type="ARBA" id="ARBA00023002"/>
    </source>
</evidence>
<dbReference type="Proteomes" id="UP000677082">
    <property type="component" value="Unassembled WGS sequence"/>
</dbReference>
<dbReference type="InterPro" id="IPR036188">
    <property type="entry name" value="FAD/NAD-bd_sf"/>
</dbReference>
<organism evidence="4 5">
    <name type="scientific">Paractinoplanes toevensis</name>
    <dbReference type="NCBI Taxonomy" id="571911"/>
    <lineage>
        <taxon>Bacteria</taxon>
        <taxon>Bacillati</taxon>
        <taxon>Actinomycetota</taxon>
        <taxon>Actinomycetes</taxon>
        <taxon>Micromonosporales</taxon>
        <taxon>Micromonosporaceae</taxon>
        <taxon>Paractinoplanes</taxon>
    </lineage>
</organism>
<evidence type="ECO:0000256" key="2">
    <source>
        <dbReference type="ARBA" id="ARBA00023033"/>
    </source>
</evidence>
<dbReference type="RefSeq" id="WP_213008466.1">
    <property type="nucleotide sequence ID" value="NZ_BOQN01000058.1"/>
</dbReference>
<keyword evidence="1" id="KW-0560">Oxidoreductase</keyword>
<protein>
    <submittedName>
        <fullName evidence="4">FAD-binding protein</fullName>
    </submittedName>
</protein>
<dbReference type="GO" id="GO:0004497">
    <property type="term" value="F:monooxygenase activity"/>
    <property type="evidence" value="ECO:0007669"/>
    <property type="project" value="UniProtKB-KW"/>
</dbReference>
<evidence type="ECO:0000256" key="3">
    <source>
        <dbReference type="ARBA" id="ARBA00038396"/>
    </source>
</evidence>
<keyword evidence="5" id="KW-1185">Reference proteome</keyword>
<dbReference type="Pfam" id="PF04820">
    <property type="entry name" value="Trp_halogenase"/>
    <property type="match status" value="2"/>
</dbReference>
<dbReference type="SUPFAM" id="SSF51905">
    <property type="entry name" value="FAD/NAD(P)-binding domain"/>
    <property type="match status" value="1"/>
</dbReference>
<evidence type="ECO:0000313" key="4">
    <source>
        <dbReference type="EMBL" id="GIM92610.1"/>
    </source>
</evidence>
<dbReference type="Gene3D" id="3.30.9.100">
    <property type="match status" value="1"/>
</dbReference>
<dbReference type="InterPro" id="IPR006905">
    <property type="entry name" value="Flavin_halogenase"/>
</dbReference>
<dbReference type="AlphaFoldDB" id="A0A919TBP0"/>